<gene>
    <name evidence="2" type="ORF">K452DRAFT_213173</name>
</gene>
<dbReference type="Pfam" id="PF13640">
    <property type="entry name" value="2OG-FeII_Oxy_3"/>
    <property type="match status" value="1"/>
</dbReference>
<evidence type="ECO:0000259" key="1">
    <source>
        <dbReference type="Pfam" id="PF13640"/>
    </source>
</evidence>
<dbReference type="RefSeq" id="XP_033395945.1">
    <property type="nucleotide sequence ID" value="XM_033536209.1"/>
</dbReference>
<dbReference type="EMBL" id="ML995490">
    <property type="protein sequence ID" value="KAF2140232.1"/>
    <property type="molecule type" value="Genomic_DNA"/>
</dbReference>
<dbReference type="PANTHER" id="PTHR33099:SF7">
    <property type="entry name" value="MYND-TYPE DOMAIN-CONTAINING PROTEIN"/>
    <property type="match status" value="1"/>
</dbReference>
<sequence length="96" mass="11091">KNVEAQLYKMLLYGEGAMFKSHQDSEKEPGMFGTLVICLSSDHEGGAVEVKHVGKRQLFETEYAEQSYICWYSDVRHEVHKVTSGYRWVLTYNLVL</sequence>
<evidence type="ECO:0000313" key="2">
    <source>
        <dbReference type="EMBL" id="KAF2140232.1"/>
    </source>
</evidence>
<dbReference type="AlphaFoldDB" id="A0A6A6B7Q6"/>
<reference evidence="2" key="1">
    <citation type="journal article" date="2020" name="Stud. Mycol.">
        <title>101 Dothideomycetes genomes: a test case for predicting lifestyles and emergence of pathogens.</title>
        <authorList>
            <person name="Haridas S."/>
            <person name="Albert R."/>
            <person name="Binder M."/>
            <person name="Bloem J."/>
            <person name="Labutti K."/>
            <person name="Salamov A."/>
            <person name="Andreopoulos B."/>
            <person name="Baker S."/>
            <person name="Barry K."/>
            <person name="Bills G."/>
            <person name="Bluhm B."/>
            <person name="Cannon C."/>
            <person name="Castanera R."/>
            <person name="Culley D."/>
            <person name="Daum C."/>
            <person name="Ezra D."/>
            <person name="Gonzalez J."/>
            <person name="Henrissat B."/>
            <person name="Kuo A."/>
            <person name="Liang C."/>
            <person name="Lipzen A."/>
            <person name="Lutzoni F."/>
            <person name="Magnuson J."/>
            <person name="Mondo S."/>
            <person name="Nolan M."/>
            <person name="Ohm R."/>
            <person name="Pangilinan J."/>
            <person name="Park H.-J."/>
            <person name="Ramirez L."/>
            <person name="Alfaro M."/>
            <person name="Sun H."/>
            <person name="Tritt A."/>
            <person name="Yoshinaga Y."/>
            <person name="Zwiers L.-H."/>
            <person name="Turgeon B."/>
            <person name="Goodwin S."/>
            <person name="Spatafora J."/>
            <person name="Crous P."/>
            <person name="Grigoriev I."/>
        </authorList>
    </citation>
    <scope>NUCLEOTIDE SEQUENCE</scope>
    <source>
        <strain evidence="2">CBS 121167</strain>
    </source>
</reference>
<dbReference type="Gene3D" id="2.60.120.620">
    <property type="entry name" value="q2cbj1_9rhob like domain"/>
    <property type="match status" value="1"/>
</dbReference>
<feature type="non-terminal residue" evidence="2">
    <location>
        <position position="1"/>
    </location>
</feature>
<accession>A0A6A6B7Q6</accession>
<protein>
    <recommendedName>
        <fullName evidence="1">Prolyl 4-hydroxylase alpha subunit Fe(2+) 2OG dioxygenase domain-containing protein</fullName>
    </recommendedName>
</protein>
<dbReference type="Proteomes" id="UP000799438">
    <property type="component" value="Unassembled WGS sequence"/>
</dbReference>
<evidence type="ECO:0000313" key="3">
    <source>
        <dbReference type="Proteomes" id="UP000799438"/>
    </source>
</evidence>
<proteinExistence type="predicted"/>
<name>A0A6A6B7Q6_9PEZI</name>
<feature type="non-terminal residue" evidence="2">
    <location>
        <position position="96"/>
    </location>
</feature>
<feature type="domain" description="Prolyl 4-hydroxylase alpha subunit Fe(2+) 2OG dioxygenase" evidence="1">
    <location>
        <begin position="10"/>
        <end position="93"/>
    </location>
</feature>
<dbReference type="PANTHER" id="PTHR33099">
    <property type="entry name" value="FE2OG DIOXYGENASE DOMAIN-CONTAINING PROTEIN"/>
    <property type="match status" value="1"/>
</dbReference>
<dbReference type="OrthoDB" id="27483at2759"/>
<organism evidence="2 3">
    <name type="scientific">Aplosporella prunicola CBS 121167</name>
    <dbReference type="NCBI Taxonomy" id="1176127"/>
    <lineage>
        <taxon>Eukaryota</taxon>
        <taxon>Fungi</taxon>
        <taxon>Dikarya</taxon>
        <taxon>Ascomycota</taxon>
        <taxon>Pezizomycotina</taxon>
        <taxon>Dothideomycetes</taxon>
        <taxon>Dothideomycetes incertae sedis</taxon>
        <taxon>Botryosphaeriales</taxon>
        <taxon>Aplosporellaceae</taxon>
        <taxon>Aplosporella</taxon>
    </lineage>
</organism>
<dbReference type="GeneID" id="54293705"/>
<keyword evidence="3" id="KW-1185">Reference proteome</keyword>
<dbReference type="InterPro" id="IPR044862">
    <property type="entry name" value="Pro_4_hyd_alph_FE2OG_OXY"/>
</dbReference>